<evidence type="ECO:0000256" key="3">
    <source>
        <dbReference type="ARBA" id="ARBA00022963"/>
    </source>
</evidence>
<protein>
    <recommendedName>
        <fullName evidence="1">1-alkyl-2-acetylglycerophosphocholine esterase</fullName>
        <ecNumber evidence="1">3.1.1.47</ecNumber>
    </recommendedName>
</protein>
<accession>A0ABQ6MPX4</accession>
<proteinExistence type="predicted"/>
<sequence>MLDVPLFRNRLPFFVEGYLHTFGCMFLPSIIVKIIYQILHPILLILPLNHTNIPRCTFGAPPQTKTESALPLVVWSHGLTGTGCEHGLLAATLALSGCVVALPHHSDGSSSMTDIGEARKKLKYKQPDYKNYDSAFRQKQAEHRASEVEEARKLCLNHAQIKHLLDVDKVVVAGFSFGAATAGIVASTNPGAYKAAMLIDGWWHIHFPKFGLDVNLPTQMHDQGVSIPTLFVGSEEFQKNVRLNQATEEVQAKTPKREVHVLEHTNHGSFIDTTFWLPKWFHRAVGPPRDQQEVYGHFIGLTIAFVKKHAP</sequence>
<dbReference type="Gene3D" id="3.40.50.1820">
    <property type="entry name" value="alpha/beta hydrolase"/>
    <property type="match status" value="1"/>
</dbReference>
<dbReference type="PANTHER" id="PTHR10272">
    <property type="entry name" value="PLATELET-ACTIVATING FACTOR ACETYLHYDROLASE"/>
    <property type="match status" value="1"/>
</dbReference>
<dbReference type="Proteomes" id="UP001165060">
    <property type="component" value="Unassembled WGS sequence"/>
</dbReference>
<dbReference type="InterPro" id="IPR029058">
    <property type="entry name" value="AB_hydrolase_fold"/>
</dbReference>
<keyword evidence="4" id="KW-0443">Lipid metabolism</keyword>
<evidence type="ECO:0000313" key="5">
    <source>
        <dbReference type="EMBL" id="GMI30517.1"/>
    </source>
</evidence>
<dbReference type="SUPFAM" id="SSF53474">
    <property type="entry name" value="alpha/beta-Hydrolases"/>
    <property type="match status" value="1"/>
</dbReference>
<dbReference type="PANTHER" id="PTHR10272:SF0">
    <property type="entry name" value="PLATELET-ACTIVATING FACTOR ACETYLHYDROLASE"/>
    <property type="match status" value="1"/>
</dbReference>
<evidence type="ECO:0000256" key="2">
    <source>
        <dbReference type="ARBA" id="ARBA00022801"/>
    </source>
</evidence>
<organism evidence="5 6">
    <name type="scientific">Tetraparma gracilis</name>
    <dbReference type="NCBI Taxonomy" id="2962635"/>
    <lineage>
        <taxon>Eukaryota</taxon>
        <taxon>Sar</taxon>
        <taxon>Stramenopiles</taxon>
        <taxon>Ochrophyta</taxon>
        <taxon>Bolidophyceae</taxon>
        <taxon>Parmales</taxon>
        <taxon>Triparmaceae</taxon>
        <taxon>Tetraparma</taxon>
    </lineage>
</organism>
<keyword evidence="6" id="KW-1185">Reference proteome</keyword>
<reference evidence="5 6" key="1">
    <citation type="journal article" date="2023" name="Commun. Biol.">
        <title>Genome analysis of Parmales, the sister group of diatoms, reveals the evolutionary specialization of diatoms from phago-mixotrophs to photoautotrophs.</title>
        <authorList>
            <person name="Ban H."/>
            <person name="Sato S."/>
            <person name="Yoshikawa S."/>
            <person name="Yamada K."/>
            <person name="Nakamura Y."/>
            <person name="Ichinomiya M."/>
            <person name="Sato N."/>
            <person name="Blanc-Mathieu R."/>
            <person name="Endo H."/>
            <person name="Kuwata A."/>
            <person name="Ogata H."/>
        </authorList>
    </citation>
    <scope>NUCLEOTIDE SEQUENCE [LARGE SCALE GENOMIC DNA]</scope>
</reference>
<evidence type="ECO:0000313" key="6">
    <source>
        <dbReference type="Proteomes" id="UP001165060"/>
    </source>
</evidence>
<dbReference type="Pfam" id="PF03403">
    <property type="entry name" value="PAF-AH_p_II"/>
    <property type="match status" value="1"/>
</dbReference>
<keyword evidence="3" id="KW-0442">Lipid degradation</keyword>
<evidence type="ECO:0000256" key="4">
    <source>
        <dbReference type="ARBA" id="ARBA00023098"/>
    </source>
</evidence>
<dbReference type="EMBL" id="BRYB01000469">
    <property type="protein sequence ID" value="GMI30517.1"/>
    <property type="molecule type" value="Genomic_DNA"/>
</dbReference>
<keyword evidence="2" id="KW-0378">Hydrolase</keyword>
<gene>
    <name evidence="5" type="ORF">TeGR_g1403</name>
</gene>
<dbReference type="EC" id="3.1.1.47" evidence="1"/>
<name>A0ABQ6MPX4_9STRA</name>
<evidence type="ECO:0000256" key="1">
    <source>
        <dbReference type="ARBA" id="ARBA00013201"/>
    </source>
</evidence>
<comment type="caution">
    <text evidence="5">The sequence shown here is derived from an EMBL/GenBank/DDBJ whole genome shotgun (WGS) entry which is preliminary data.</text>
</comment>